<accession>A0ABS5DUI3</accession>
<evidence type="ECO:0000313" key="12">
    <source>
        <dbReference type="EMBL" id="MBQ0934797.1"/>
    </source>
</evidence>
<evidence type="ECO:0000256" key="1">
    <source>
        <dbReference type="ARBA" id="ARBA00000085"/>
    </source>
</evidence>
<dbReference type="PRINTS" id="PR00344">
    <property type="entry name" value="BCTRLSENSOR"/>
</dbReference>
<dbReference type="Gene3D" id="1.10.287.130">
    <property type="match status" value="1"/>
</dbReference>
<evidence type="ECO:0000256" key="5">
    <source>
        <dbReference type="ARBA" id="ARBA00022679"/>
    </source>
</evidence>
<dbReference type="Pfam" id="PF00512">
    <property type="entry name" value="HisKA"/>
    <property type="match status" value="1"/>
</dbReference>
<dbReference type="PROSITE" id="PS50109">
    <property type="entry name" value="HIS_KIN"/>
    <property type="match status" value="1"/>
</dbReference>
<keyword evidence="6 10" id="KW-0812">Transmembrane</keyword>
<dbReference type="SUPFAM" id="SSF55874">
    <property type="entry name" value="ATPase domain of HSP90 chaperone/DNA topoisomerase II/histidine kinase"/>
    <property type="match status" value="1"/>
</dbReference>
<evidence type="ECO:0000256" key="3">
    <source>
        <dbReference type="ARBA" id="ARBA00012438"/>
    </source>
</evidence>
<proteinExistence type="predicted"/>
<feature type="transmembrane region" description="Helical" evidence="10">
    <location>
        <begin position="166"/>
        <end position="189"/>
    </location>
</feature>
<dbReference type="CDD" id="cd00082">
    <property type="entry name" value="HisKA"/>
    <property type="match status" value="1"/>
</dbReference>
<keyword evidence="7 12" id="KW-0418">Kinase</keyword>
<feature type="transmembrane region" description="Helical" evidence="10">
    <location>
        <begin position="14"/>
        <end position="37"/>
    </location>
</feature>
<evidence type="ECO:0000256" key="10">
    <source>
        <dbReference type="SAM" id="Phobius"/>
    </source>
</evidence>
<comment type="catalytic activity">
    <reaction evidence="1">
        <text>ATP + protein L-histidine = ADP + protein N-phospho-L-histidine.</text>
        <dbReference type="EC" id="2.7.13.3"/>
    </reaction>
</comment>
<evidence type="ECO:0000256" key="2">
    <source>
        <dbReference type="ARBA" id="ARBA00004370"/>
    </source>
</evidence>
<dbReference type="EMBL" id="JAGQDG010000002">
    <property type="protein sequence ID" value="MBQ0934797.1"/>
    <property type="molecule type" value="Genomic_DNA"/>
</dbReference>
<dbReference type="InterPro" id="IPR003594">
    <property type="entry name" value="HATPase_dom"/>
</dbReference>
<dbReference type="Gene3D" id="3.30.565.10">
    <property type="entry name" value="Histidine kinase-like ATPase, C-terminal domain"/>
    <property type="match status" value="1"/>
</dbReference>
<organism evidence="12 13">
    <name type="scientific">Ideonella paludis</name>
    <dbReference type="NCBI Taxonomy" id="1233411"/>
    <lineage>
        <taxon>Bacteria</taxon>
        <taxon>Pseudomonadati</taxon>
        <taxon>Pseudomonadota</taxon>
        <taxon>Betaproteobacteria</taxon>
        <taxon>Burkholderiales</taxon>
        <taxon>Sphaerotilaceae</taxon>
        <taxon>Ideonella</taxon>
    </lineage>
</organism>
<evidence type="ECO:0000256" key="4">
    <source>
        <dbReference type="ARBA" id="ARBA00022553"/>
    </source>
</evidence>
<evidence type="ECO:0000256" key="8">
    <source>
        <dbReference type="ARBA" id="ARBA00022989"/>
    </source>
</evidence>
<dbReference type="PANTHER" id="PTHR45436:SF1">
    <property type="entry name" value="SENSOR PROTEIN QSEC"/>
    <property type="match status" value="1"/>
</dbReference>
<keyword evidence="4" id="KW-0597">Phosphoprotein</keyword>
<dbReference type="GO" id="GO:0016301">
    <property type="term" value="F:kinase activity"/>
    <property type="evidence" value="ECO:0007669"/>
    <property type="project" value="UniProtKB-KW"/>
</dbReference>
<evidence type="ECO:0000313" key="13">
    <source>
        <dbReference type="Proteomes" id="UP000672097"/>
    </source>
</evidence>
<dbReference type="PANTHER" id="PTHR45436">
    <property type="entry name" value="SENSOR HISTIDINE KINASE YKOH"/>
    <property type="match status" value="1"/>
</dbReference>
<keyword evidence="8 10" id="KW-1133">Transmembrane helix</keyword>
<dbReference type="SMART" id="SM00388">
    <property type="entry name" value="HisKA"/>
    <property type="match status" value="1"/>
</dbReference>
<comment type="caution">
    <text evidence="12">The sequence shown here is derived from an EMBL/GenBank/DDBJ whole genome shotgun (WGS) entry which is preliminary data.</text>
</comment>
<dbReference type="Pfam" id="PF08521">
    <property type="entry name" value="2CSK_N"/>
    <property type="match status" value="1"/>
</dbReference>
<keyword evidence="9 10" id="KW-0472">Membrane</keyword>
<dbReference type="InterPro" id="IPR036097">
    <property type="entry name" value="HisK_dim/P_sf"/>
</dbReference>
<dbReference type="RefSeq" id="WP_210807089.1">
    <property type="nucleotide sequence ID" value="NZ_JAGQDG010000002.1"/>
</dbReference>
<evidence type="ECO:0000256" key="6">
    <source>
        <dbReference type="ARBA" id="ARBA00022692"/>
    </source>
</evidence>
<dbReference type="InterPro" id="IPR013727">
    <property type="entry name" value="2CSK_N"/>
</dbReference>
<dbReference type="SMART" id="SM00387">
    <property type="entry name" value="HATPase_c"/>
    <property type="match status" value="1"/>
</dbReference>
<dbReference type="InterPro" id="IPR036890">
    <property type="entry name" value="HATPase_C_sf"/>
</dbReference>
<dbReference type="SUPFAM" id="SSF47384">
    <property type="entry name" value="Homodimeric domain of signal transducing histidine kinase"/>
    <property type="match status" value="1"/>
</dbReference>
<dbReference type="InterPro" id="IPR050428">
    <property type="entry name" value="TCS_sensor_his_kinase"/>
</dbReference>
<dbReference type="Pfam" id="PF02518">
    <property type="entry name" value="HATPase_c"/>
    <property type="match status" value="1"/>
</dbReference>
<evidence type="ECO:0000256" key="9">
    <source>
        <dbReference type="ARBA" id="ARBA00023136"/>
    </source>
</evidence>
<feature type="domain" description="Histidine kinase" evidence="11">
    <location>
        <begin position="250"/>
        <end position="474"/>
    </location>
</feature>
<reference evidence="12 13" key="1">
    <citation type="submission" date="2021-04" db="EMBL/GenBank/DDBJ databases">
        <title>The genome sequence of type strain Ideonella paludis KCTC 32238.</title>
        <authorList>
            <person name="Liu Y."/>
        </authorList>
    </citation>
    <scope>NUCLEOTIDE SEQUENCE [LARGE SCALE GENOMIC DNA]</scope>
    <source>
        <strain evidence="12 13">KCTC 32238</strain>
    </source>
</reference>
<dbReference type="InterPro" id="IPR003661">
    <property type="entry name" value="HisK_dim/P_dom"/>
</dbReference>
<keyword evidence="13" id="KW-1185">Reference proteome</keyword>
<dbReference type="EC" id="2.7.13.3" evidence="3"/>
<dbReference type="InterPro" id="IPR004358">
    <property type="entry name" value="Sig_transdc_His_kin-like_C"/>
</dbReference>
<sequence length="474" mass="51378">MRAPVHGASVRSQLLWPLLWVWVLGLAAAVLGAYWLARNSANSAFDRGLQDEATALAAKVTWSDRGPLLDLSRQTMELLTWDGEDRNGFVMVDADGNALAGDATVPIPPASVRRSSFAQPLLFDASFDGEPVRGVVFSVTSPMLDRAVAVVVVETTRRRTELMRDIQLSIVLPALGLGLVSLLLINWGIRRGLQALKDVAQEVSRRDAQDWRPLSLTQVPKEAVPLIERINTLLVDMEQSSLLQRRFVADAAHQLRTPVAGIRVLSQALSQELAVALPPAGQAAPEWQALLVQLGHSTDHLSRLIGQLLSLARSETALSVDAEQETLDLVPLVRESAEPMVLRSLREGRSIVLEAPDQPVFARAHALWLGEVVVNLLDNALRYGGEHIAVRIAASPGGGGTITVEDDGPGVTADQLPRLFEPFWRGERADLRNDSGTGLGLAIAREIVLRLGGQLHASSRPEVDGMRFVIELAA</sequence>
<gene>
    <name evidence="12" type="ORF">KAK11_05595</name>
</gene>
<dbReference type="InterPro" id="IPR005467">
    <property type="entry name" value="His_kinase_dom"/>
</dbReference>
<dbReference type="Proteomes" id="UP000672097">
    <property type="component" value="Unassembled WGS sequence"/>
</dbReference>
<protein>
    <recommendedName>
        <fullName evidence="3">histidine kinase</fullName>
        <ecNumber evidence="3">2.7.13.3</ecNumber>
    </recommendedName>
</protein>
<keyword evidence="5" id="KW-0808">Transferase</keyword>
<comment type="subcellular location">
    <subcellularLocation>
        <location evidence="2">Membrane</location>
    </subcellularLocation>
</comment>
<evidence type="ECO:0000259" key="11">
    <source>
        <dbReference type="PROSITE" id="PS50109"/>
    </source>
</evidence>
<name>A0ABS5DUI3_9BURK</name>
<evidence type="ECO:0000256" key="7">
    <source>
        <dbReference type="ARBA" id="ARBA00022777"/>
    </source>
</evidence>